<evidence type="ECO:0000313" key="1">
    <source>
        <dbReference type="EMBL" id="MFC6079727.1"/>
    </source>
</evidence>
<sequence length="92" mass="10433">MGHSSFNIRLNDLQTEALMRQAQLEGRRVEDIIRGAVQRHIDGRQAAITLMTRWSLDREDLEAAAAALNVEPLTDEEWTQAIRPPAPRTRVS</sequence>
<evidence type="ECO:0008006" key="3">
    <source>
        <dbReference type="Google" id="ProtNLM"/>
    </source>
</evidence>
<proteinExistence type="predicted"/>
<name>A0ABW1NA16_9ACTN</name>
<reference evidence="2" key="1">
    <citation type="journal article" date="2019" name="Int. J. Syst. Evol. Microbiol.">
        <title>The Global Catalogue of Microorganisms (GCM) 10K type strain sequencing project: providing services to taxonomists for standard genome sequencing and annotation.</title>
        <authorList>
            <consortium name="The Broad Institute Genomics Platform"/>
            <consortium name="The Broad Institute Genome Sequencing Center for Infectious Disease"/>
            <person name="Wu L."/>
            <person name="Ma J."/>
        </authorList>
    </citation>
    <scope>NUCLEOTIDE SEQUENCE [LARGE SCALE GENOMIC DNA]</scope>
    <source>
        <strain evidence="2">JCM 30346</strain>
    </source>
</reference>
<gene>
    <name evidence="1" type="ORF">ACFP1K_01030</name>
</gene>
<dbReference type="RefSeq" id="WP_380746060.1">
    <property type="nucleotide sequence ID" value="NZ_JBHSRF010000001.1"/>
</dbReference>
<protein>
    <recommendedName>
        <fullName evidence="3">CopG family transcriptional regulator</fullName>
    </recommendedName>
</protein>
<keyword evidence="2" id="KW-1185">Reference proteome</keyword>
<accession>A0ABW1NA16</accession>
<dbReference type="EMBL" id="JBHSRF010000001">
    <property type="protein sequence ID" value="MFC6079727.1"/>
    <property type="molecule type" value="Genomic_DNA"/>
</dbReference>
<organism evidence="1 2">
    <name type="scientific">Sphaerisporangium aureirubrum</name>
    <dbReference type="NCBI Taxonomy" id="1544736"/>
    <lineage>
        <taxon>Bacteria</taxon>
        <taxon>Bacillati</taxon>
        <taxon>Actinomycetota</taxon>
        <taxon>Actinomycetes</taxon>
        <taxon>Streptosporangiales</taxon>
        <taxon>Streptosporangiaceae</taxon>
        <taxon>Sphaerisporangium</taxon>
    </lineage>
</organism>
<comment type="caution">
    <text evidence="1">The sequence shown here is derived from an EMBL/GenBank/DDBJ whole genome shotgun (WGS) entry which is preliminary data.</text>
</comment>
<evidence type="ECO:0000313" key="2">
    <source>
        <dbReference type="Proteomes" id="UP001596137"/>
    </source>
</evidence>
<dbReference type="Proteomes" id="UP001596137">
    <property type="component" value="Unassembled WGS sequence"/>
</dbReference>